<feature type="domain" description="Helix-turn-helix" evidence="2">
    <location>
        <begin position="14"/>
        <end position="71"/>
    </location>
</feature>
<evidence type="ECO:0000313" key="3">
    <source>
        <dbReference type="EMBL" id="SDS30405.1"/>
    </source>
</evidence>
<evidence type="ECO:0000313" key="4">
    <source>
        <dbReference type="Proteomes" id="UP000181956"/>
    </source>
</evidence>
<accession>A0A1H1R4A4</accession>
<dbReference type="Pfam" id="PF12728">
    <property type="entry name" value="HTH_17"/>
    <property type="match status" value="1"/>
</dbReference>
<name>A0A1H1R4A4_9MICO</name>
<dbReference type="EMBL" id="LT629742">
    <property type="protein sequence ID" value="SDS30405.1"/>
    <property type="molecule type" value="Genomic_DNA"/>
</dbReference>
<reference evidence="4" key="1">
    <citation type="submission" date="2016-10" db="EMBL/GenBank/DDBJ databases">
        <authorList>
            <person name="Varghese N."/>
            <person name="Submissions S."/>
        </authorList>
    </citation>
    <scope>NUCLEOTIDE SEQUENCE [LARGE SCALE GENOMIC DNA]</scope>
    <source>
        <strain evidence="4">DSM 21772</strain>
    </source>
</reference>
<dbReference type="Proteomes" id="UP000181956">
    <property type="component" value="Chromosome I"/>
</dbReference>
<organism evidence="3 4">
    <name type="scientific">Microterricola viridarii</name>
    <dbReference type="NCBI Taxonomy" id="412690"/>
    <lineage>
        <taxon>Bacteria</taxon>
        <taxon>Bacillati</taxon>
        <taxon>Actinomycetota</taxon>
        <taxon>Actinomycetes</taxon>
        <taxon>Micrococcales</taxon>
        <taxon>Microbacteriaceae</taxon>
        <taxon>Microterricola</taxon>
    </lineage>
</organism>
<dbReference type="OrthoDB" id="5524782at2"/>
<feature type="region of interest" description="Disordered" evidence="1">
    <location>
        <begin position="92"/>
        <end position="113"/>
    </location>
</feature>
<proteinExistence type="predicted"/>
<evidence type="ECO:0000256" key="1">
    <source>
        <dbReference type="SAM" id="MobiDB-lite"/>
    </source>
</evidence>
<protein>
    <submittedName>
        <fullName evidence="3">Helix-turn-helix domain-containing protein</fullName>
    </submittedName>
</protein>
<evidence type="ECO:0000259" key="2">
    <source>
        <dbReference type="Pfam" id="PF12728"/>
    </source>
</evidence>
<keyword evidence="4" id="KW-1185">Reference proteome</keyword>
<dbReference type="STRING" id="412690.SAMN04489834_1234"/>
<dbReference type="InterPro" id="IPR041657">
    <property type="entry name" value="HTH_17"/>
</dbReference>
<gene>
    <name evidence="3" type="ORF">SAMN04489834_1234</name>
</gene>
<dbReference type="AlphaFoldDB" id="A0A1H1R4A4"/>
<sequence length="113" mass="11997">MPAAAPDDALGRFVTLGDTAEILKISVDEALALVRSGELPAIRVGRAADTSGGASRWRVERTVLEAYIEGKYEETRRMGLWNQAEFANIPELSGGTIVRGPGTPPAADATDED</sequence>
<dbReference type="RefSeq" id="WP_083363260.1">
    <property type="nucleotide sequence ID" value="NZ_LT629742.1"/>
</dbReference>